<dbReference type="AlphaFoldDB" id="A0A9D0YWR5"/>
<dbReference type="Proteomes" id="UP000886819">
    <property type="component" value="Unassembled WGS sequence"/>
</dbReference>
<evidence type="ECO:0000256" key="9">
    <source>
        <dbReference type="ARBA" id="ARBA00023239"/>
    </source>
</evidence>
<evidence type="ECO:0000256" key="10">
    <source>
        <dbReference type="ARBA" id="ARBA00049406"/>
    </source>
</evidence>
<dbReference type="InterPro" id="IPR004642">
    <property type="entry name" value="Ser_deHydtase_asu"/>
</dbReference>
<evidence type="ECO:0000256" key="6">
    <source>
        <dbReference type="ARBA" id="ARBA00022723"/>
    </source>
</evidence>
<dbReference type="InterPro" id="IPR005130">
    <property type="entry name" value="Ser_deHydtase-like_asu"/>
</dbReference>
<dbReference type="GO" id="GO:0051539">
    <property type="term" value="F:4 iron, 4 sulfur cluster binding"/>
    <property type="evidence" value="ECO:0007669"/>
    <property type="project" value="UniProtKB-UniRule"/>
</dbReference>
<evidence type="ECO:0000256" key="11">
    <source>
        <dbReference type="RuleBase" id="RU366059"/>
    </source>
</evidence>
<comment type="cofactor">
    <cofactor evidence="1 11">
        <name>[4Fe-4S] cluster</name>
        <dbReference type="ChEBI" id="CHEBI:49883"/>
    </cofactor>
</comment>
<comment type="catalytic activity">
    <reaction evidence="10 11">
        <text>L-serine = pyruvate + NH4(+)</text>
        <dbReference type="Rhea" id="RHEA:19169"/>
        <dbReference type="ChEBI" id="CHEBI:15361"/>
        <dbReference type="ChEBI" id="CHEBI:28938"/>
        <dbReference type="ChEBI" id="CHEBI:33384"/>
        <dbReference type="EC" id="4.3.1.17"/>
    </reaction>
</comment>
<organism evidence="13 14">
    <name type="scientific">Candidatus Avichristensenella intestinipullorum</name>
    <dbReference type="NCBI Taxonomy" id="2840693"/>
    <lineage>
        <taxon>Bacteria</taxon>
        <taxon>Bacillati</taxon>
        <taxon>Bacillota</taxon>
        <taxon>Clostridia</taxon>
        <taxon>Candidatus Avichristensenella</taxon>
    </lineage>
</organism>
<evidence type="ECO:0000313" key="14">
    <source>
        <dbReference type="Proteomes" id="UP000886819"/>
    </source>
</evidence>
<gene>
    <name evidence="13" type="primary">sdaAA</name>
    <name evidence="13" type="ORF">IAA66_01440</name>
</gene>
<evidence type="ECO:0000256" key="4">
    <source>
        <dbReference type="ARBA" id="ARBA00022432"/>
    </source>
</evidence>
<evidence type="ECO:0000259" key="12">
    <source>
        <dbReference type="Pfam" id="PF03313"/>
    </source>
</evidence>
<dbReference type="EC" id="4.3.1.17" evidence="11"/>
<dbReference type="GO" id="GO:0046872">
    <property type="term" value="F:metal ion binding"/>
    <property type="evidence" value="ECO:0007669"/>
    <property type="project" value="UniProtKB-KW"/>
</dbReference>
<evidence type="ECO:0000256" key="8">
    <source>
        <dbReference type="ARBA" id="ARBA00023014"/>
    </source>
</evidence>
<feature type="domain" description="Serine dehydratase-like alpha subunit" evidence="12">
    <location>
        <begin position="17"/>
        <end position="272"/>
    </location>
</feature>
<name>A0A9D0YWR5_9FIRM</name>
<keyword evidence="4 11" id="KW-0312">Gluconeogenesis</keyword>
<evidence type="ECO:0000256" key="5">
    <source>
        <dbReference type="ARBA" id="ARBA00022485"/>
    </source>
</evidence>
<dbReference type="GO" id="GO:0006094">
    <property type="term" value="P:gluconeogenesis"/>
    <property type="evidence" value="ECO:0007669"/>
    <property type="project" value="UniProtKB-KW"/>
</dbReference>
<proteinExistence type="inferred from homology"/>
<keyword evidence="6 11" id="KW-0479">Metal-binding</keyword>
<dbReference type="Pfam" id="PF03313">
    <property type="entry name" value="SDH_alpha"/>
    <property type="match status" value="1"/>
</dbReference>
<evidence type="ECO:0000256" key="2">
    <source>
        <dbReference type="ARBA" id="ARBA00004742"/>
    </source>
</evidence>
<comment type="pathway">
    <text evidence="2">Carbohydrate biosynthesis; gluconeogenesis.</text>
</comment>
<comment type="similarity">
    <text evidence="3 11">Belongs to the iron-sulfur dependent L-serine dehydratase family.</text>
</comment>
<accession>A0A9D0YWR5</accession>
<dbReference type="InterPro" id="IPR051318">
    <property type="entry name" value="Fe-S_L-Ser"/>
</dbReference>
<evidence type="ECO:0000256" key="3">
    <source>
        <dbReference type="ARBA" id="ARBA00008636"/>
    </source>
</evidence>
<reference evidence="13" key="2">
    <citation type="journal article" date="2021" name="PeerJ">
        <title>Extensive microbial diversity within the chicken gut microbiome revealed by metagenomics and culture.</title>
        <authorList>
            <person name="Gilroy R."/>
            <person name="Ravi A."/>
            <person name="Getino M."/>
            <person name="Pursley I."/>
            <person name="Horton D.L."/>
            <person name="Alikhan N.F."/>
            <person name="Baker D."/>
            <person name="Gharbi K."/>
            <person name="Hall N."/>
            <person name="Watson M."/>
            <person name="Adriaenssens E.M."/>
            <person name="Foster-Nyarko E."/>
            <person name="Jarju S."/>
            <person name="Secka A."/>
            <person name="Antonio M."/>
            <person name="Oren A."/>
            <person name="Chaudhuri R.R."/>
            <person name="La Ragione R."/>
            <person name="Hildebrand F."/>
            <person name="Pallen M.J."/>
        </authorList>
    </citation>
    <scope>NUCLEOTIDE SEQUENCE</scope>
    <source>
        <strain evidence="13">ChiHile30-977</strain>
    </source>
</reference>
<evidence type="ECO:0000313" key="13">
    <source>
        <dbReference type="EMBL" id="HIQ62233.1"/>
    </source>
</evidence>
<protein>
    <recommendedName>
        <fullName evidence="11">L-serine dehydratase</fullName>
        <ecNumber evidence="11">4.3.1.17</ecNumber>
    </recommendedName>
</protein>
<evidence type="ECO:0000256" key="7">
    <source>
        <dbReference type="ARBA" id="ARBA00023004"/>
    </source>
</evidence>
<keyword evidence="7 11" id="KW-0408">Iron</keyword>
<evidence type="ECO:0000256" key="1">
    <source>
        <dbReference type="ARBA" id="ARBA00001966"/>
    </source>
</evidence>
<dbReference type="EMBL" id="DVFI01000019">
    <property type="protein sequence ID" value="HIQ62233.1"/>
    <property type="molecule type" value="Genomic_DNA"/>
</dbReference>
<keyword evidence="9 11" id="KW-0456">Lyase</keyword>
<keyword evidence="5 11" id="KW-0004">4Fe-4S</keyword>
<dbReference type="PANTHER" id="PTHR30182:SF1">
    <property type="entry name" value="L-SERINE DEHYDRATASE 1"/>
    <property type="match status" value="1"/>
</dbReference>
<keyword evidence="8 11" id="KW-0411">Iron-sulfur</keyword>
<dbReference type="GO" id="GO:0003941">
    <property type="term" value="F:L-serine ammonia-lyase activity"/>
    <property type="evidence" value="ECO:0007669"/>
    <property type="project" value="UniProtKB-UniRule"/>
</dbReference>
<reference evidence="13" key="1">
    <citation type="submission" date="2020-10" db="EMBL/GenBank/DDBJ databases">
        <authorList>
            <person name="Gilroy R."/>
        </authorList>
    </citation>
    <scope>NUCLEOTIDE SEQUENCE</scope>
    <source>
        <strain evidence="13">ChiHile30-977</strain>
    </source>
</reference>
<comment type="caution">
    <text evidence="13">The sequence shown here is derived from an EMBL/GenBank/DDBJ whole genome shotgun (WGS) entry which is preliminary data.</text>
</comment>
<dbReference type="NCBIfam" id="TIGR00718">
    <property type="entry name" value="sda_alpha"/>
    <property type="match status" value="1"/>
</dbReference>
<dbReference type="PANTHER" id="PTHR30182">
    <property type="entry name" value="L-SERINE DEHYDRATASE"/>
    <property type="match status" value="1"/>
</dbReference>
<sequence>MVESSMQALVEAAGQNSIAKAARMDQARKEHCEESALVEKMRHALEVMRQSVQEGLSPERRSLSGMVGGQAALLYARCRTALGGGASGLAAAYALAVAECNACMGKIVAAPTAGACGILPGALLAVQETQGYSDEQLVDALFTAAAVGRVIARRASISGAQGGCQAECGSAAAMTAAALVDLAGGTPQMAADACAFALMNTLGLVCDPVGGLVEVPCVYRNAAGATLALTAADMALCGIRSPIDADEVIDAMKAVGDAMPASLRETGEGGCAACRAYRREDGAQTPG</sequence>